<sequence length="295" mass="34286">MWSQPASYVQLVKGRAFLQTVFNFLLLFPFGVYIRYFFNNRKSWKRALLLGFSLSLFFEVTQLTGVFGYFNCPYRLFDVDDLMVNSSGTLCGFLIAPIVLALFPSSKSIEAKRERILEKDIVFPLPQLLALLIDYIVFQLVYLPLASLFSSDWLTDFVCASLTFVLVLYLVPLVWQGKTIGSAILRFRFLDKNTGKPFARSLFKRFLSLYLPWLLFHVLSAIGGIEIDQDSAFYPYQVWFNVGVLLFYFLFILVLFIHVILVVFSHGRRQFYFDYASGIRPSRRPQRPKENKHAT</sequence>
<dbReference type="InterPro" id="IPR053150">
    <property type="entry name" value="Teicoplanin_resist-assoc"/>
</dbReference>
<dbReference type="KEGG" id="pbk:Back11_16940"/>
<feature type="transmembrane region" description="Helical" evidence="5">
    <location>
        <begin position="245"/>
        <end position="264"/>
    </location>
</feature>
<comment type="subcellular location">
    <subcellularLocation>
        <location evidence="1">Membrane</location>
        <topology evidence="1">Multi-pass membrane protein</topology>
    </subcellularLocation>
</comment>
<feature type="transmembrane region" description="Helical" evidence="5">
    <location>
        <begin position="206"/>
        <end position="225"/>
    </location>
</feature>
<evidence type="ECO:0000256" key="1">
    <source>
        <dbReference type="ARBA" id="ARBA00004141"/>
    </source>
</evidence>
<evidence type="ECO:0000256" key="2">
    <source>
        <dbReference type="ARBA" id="ARBA00022692"/>
    </source>
</evidence>
<feature type="transmembrane region" description="Helical" evidence="5">
    <location>
        <begin position="82"/>
        <end position="103"/>
    </location>
</feature>
<dbReference type="PANTHER" id="PTHR36834:SF1">
    <property type="entry name" value="INTEGRAL MEMBRANE PROTEIN"/>
    <property type="match status" value="1"/>
</dbReference>
<dbReference type="AlphaFoldDB" id="A0A3G9JBG5"/>
<keyword evidence="2 5" id="KW-0812">Transmembrane</keyword>
<evidence type="ECO:0008006" key="10">
    <source>
        <dbReference type="Google" id="ProtNLM"/>
    </source>
</evidence>
<name>A0A3G9JBG5_9BACL</name>
<evidence type="ECO:0000259" key="6">
    <source>
        <dbReference type="Pfam" id="PF04892"/>
    </source>
</evidence>
<feature type="domain" description="VanZ-like" evidence="6">
    <location>
        <begin position="15"/>
        <end position="99"/>
    </location>
</feature>
<evidence type="ECO:0000256" key="5">
    <source>
        <dbReference type="SAM" id="Phobius"/>
    </source>
</evidence>
<protein>
    <recommendedName>
        <fullName evidence="10">VanZ-like domain-containing protein</fullName>
    </recommendedName>
</protein>
<dbReference type="InterPro" id="IPR010432">
    <property type="entry name" value="RDD"/>
</dbReference>
<evidence type="ECO:0000256" key="4">
    <source>
        <dbReference type="ARBA" id="ARBA00023136"/>
    </source>
</evidence>
<dbReference type="Pfam" id="PF04892">
    <property type="entry name" value="VanZ"/>
    <property type="match status" value="1"/>
</dbReference>
<dbReference type="EMBL" id="AP019308">
    <property type="protein sequence ID" value="BBH20349.1"/>
    <property type="molecule type" value="Genomic_DNA"/>
</dbReference>
<dbReference type="GO" id="GO:0016020">
    <property type="term" value="C:membrane"/>
    <property type="evidence" value="ECO:0007669"/>
    <property type="project" value="UniProtKB-SubCell"/>
</dbReference>
<organism evidence="8 9">
    <name type="scientific">Paenibacillus baekrokdamisoli</name>
    <dbReference type="NCBI Taxonomy" id="1712516"/>
    <lineage>
        <taxon>Bacteria</taxon>
        <taxon>Bacillati</taxon>
        <taxon>Bacillota</taxon>
        <taxon>Bacilli</taxon>
        <taxon>Bacillales</taxon>
        <taxon>Paenibacillaceae</taxon>
        <taxon>Paenibacillus</taxon>
    </lineage>
</organism>
<feature type="domain" description="RDD" evidence="7">
    <location>
        <begin position="128"/>
        <end position="277"/>
    </location>
</feature>
<keyword evidence="9" id="KW-1185">Reference proteome</keyword>
<evidence type="ECO:0000313" key="8">
    <source>
        <dbReference type="EMBL" id="BBH20349.1"/>
    </source>
</evidence>
<dbReference type="PANTHER" id="PTHR36834">
    <property type="entry name" value="MEMBRANE PROTEIN-RELATED"/>
    <property type="match status" value="1"/>
</dbReference>
<accession>A0A3G9JBG5</accession>
<gene>
    <name evidence="8" type="ORF">Back11_16940</name>
</gene>
<feature type="transmembrane region" description="Helical" evidence="5">
    <location>
        <begin position="16"/>
        <end position="36"/>
    </location>
</feature>
<keyword evidence="3 5" id="KW-1133">Transmembrane helix</keyword>
<keyword evidence="4 5" id="KW-0472">Membrane</keyword>
<dbReference type="Pfam" id="PF06271">
    <property type="entry name" value="RDD"/>
    <property type="match status" value="1"/>
</dbReference>
<feature type="transmembrane region" description="Helical" evidence="5">
    <location>
        <begin position="123"/>
        <end position="142"/>
    </location>
</feature>
<feature type="transmembrane region" description="Helical" evidence="5">
    <location>
        <begin position="154"/>
        <end position="175"/>
    </location>
</feature>
<evidence type="ECO:0000256" key="3">
    <source>
        <dbReference type="ARBA" id="ARBA00022989"/>
    </source>
</evidence>
<evidence type="ECO:0000259" key="7">
    <source>
        <dbReference type="Pfam" id="PF06271"/>
    </source>
</evidence>
<reference evidence="8 9" key="1">
    <citation type="submission" date="2018-11" db="EMBL/GenBank/DDBJ databases">
        <title>Complete genome sequence of Paenibacillus baekrokdamisoli strain KCTC 33723.</title>
        <authorList>
            <person name="Kang S.W."/>
            <person name="Lee K.C."/>
            <person name="Kim K.K."/>
            <person name="Kim J.S."/>
            <person name="Kim D.S."/>
            <person name="Ko S.H."/>
            <person name="Yang S.H."/>
            <person name="Lee J.S."/>
        </authorList>
    </citation>
    <scope>NUCLEOTIDE SEQUENCE [LARGE SCALE GENOMIC DNA]</scope>
    <source>
        <strain evidence="8 9">KCTC 33723</strain>
    </source>
</reference>
<dbReference type="Proteomes" id="UP000275368">
    <property type="component" value="Chromosome"/>
</dbReference>
<feature type="transmembrane region" description="Helical" evidence="5">
    <location>
        <begin position="48"/>
        <end position="70"/>
    </location>
</feature>
<proteinExistence type="predicted"/>
<dbReference type="InterPro" id="IPR006976">
    <property type="entry name" value="VanZ-like"/>
</dbReference>
<evidence type="ECO:0000313" key="9">
    <source>
        <dbReference type="Proteomes" id="UP000275368"/>
    </source>
</evidence>